<comment type="caution">
    <text evidence="2">The sequence shown here is derived from an EMBL/GenBank/DDBJ whole genome shotgun (WGS) entry which is preliminary data.</text>
</comment>
<evidence type="ECO:0000256" key="1">
    <source>
        <dbReference type="SAM" id="MobiDB-lite"/>
    </source>
</evidence>
<protein>
    <submittedName>
        <fullName evidence="2">Uncharacterized protein</fullName>
    </submittedName>
</protein>
<sequence>MLRELKAKDADELGGFGWGYNGGGTSRTAATVLADALGMPEKAGLVGPSRRARYTGSARLCLGLTVCREVVPRLRSPATTAMRSWMERPDRSREGTTRVSPSRR</sequence>
<name>A0ABQ2VSF5_9ACTN</name>
<proteinExistence type="predicted"/>
<organism evidence="2 3">
    <name type="scientific">Streptomyces albospinus</name>
    <dbReference type="NCBI Taxonomy" id="285515"/>
    <lineage>
        <taxon>Bacteria</taxon>
        <taxon>Bacillati</taxon>
        <taxon>Actinomycetota</taxon>
        <taxon>Actinomycetes</taxon>
        <taxon>Kitasatosporales</taxon>
        <taxon>Streptomycetaceae</taxon>
        <taxon>Streptomyces</taxon>
    </lineage>
</organism>
<dbReference type="EMBL" id="BMRP01000091">
    <property type="protein sequence ID" value="GGV04007.1"/>
    <property type="molecule type" value="Genomic_DNA"/>
</dbReference>
<feature type="region of interest" description="Disordered" evidence="1">
    <location>
        <begin position="78"/>
        <end position="104"/>
    </location>
</feature>
<gene>
    <name evidence="2" type="ORF">GCM10010211_84080</name>
</gene>
<evidence type="ECO:0000313" key="2">
    <source>
        <dbReference type="EMBL" id="GGV04007.1"/>
    </source>
</evidence>
<evidence type="ECO:0000313" key="3">
    <source>
        <dbReference type="Proteomes" id="UP000654471"/>
    </source>
</evidence>
<accession>A0ABQ2VSF5</accession>
<feature type="compositionally biased region" description="Basic and acidic residues" evidence="1">
    <location>
        <begin position="85"/>
        <end position="96"/>
    </location>
</feature>
<reference evidence="3" key="1">
    <citation type="journal article" date="2019" name="Int. J. Syst. Evol. Microbiol.">
        <title>The Global Catalogue of Microorganisms (GCM) 10K type strain sequencing project: providing services to taxonomists for standard genome sequencing and annotation.</title>
        <authorList>
            <consortium name="The Broad Institute Genomics Platform"/>
            <consortium name="The Broad Institute Genome Sequencing Center for Infectious Disease"/>
            <person name="Wu L."/>
            <person name="Ma J."/>
        </authorList>
    </citation>
    <scope>NUCLEOTIDE SEQUENCE [LARGE SCALE GENOMIC DNA]</scope>
    <source>
        <strain evidence="3">JCM 3399</strain>
    </source>
</reference>
<dbReference type="Proteomes" id="UP000654471">
    <property type="component" value="Unassembled WGS sequence"/>
</dbReference>
<keyword evidence="3" id="KW-1185">Reference proteome</keyword>